<proteinExistence type="predicted"/>
<dbReference type="InterPro" id="IPR001296">
    <property type="entry name" value="Glyco_trans_1"/>
</dbReference>
<organism evidence="3 4">
    <name type="scientific">Echinicola vietnamensis (strain DSM 17526 / LMG 23754 / KMM 6221)</name>
    <dbReference type="NCBI Taxonomy" id="926556"/>
    <lineage>
        <taxon>Bacteria</taxon>
        <taxon>Pseudomonadati</taxon>
        <taxon>Bacteroidota</taxon>
        <taxon>Cytophagia</taxon>
        <taxon>Cytophagales</taxon>
        <taxon>Cyclobacteriaceae</taxon>
        <taxon>Echinicola</taxon>
    </lineage>
</organism>
<dbReference type="GO" id="GO:0016757">
    <property type="term" value="F:glycosyltransferase activity"/>
    <property type="evidence" value="ECO:0007669"/>
    <property type="project" value="InterPro"/>
</dbReference>
<feature type="domain" description="Glycosyl transferase family 1" evidence="1">
    <location>
        <begin position="184"/>
        <end position="350"/>
    </location>
</feature>
<dbReference type="Gene3D" id="3.40.50.2000">
    <property type="entry name" value="Glycogen Phosphorylase B"/>
    <property type="match status" value="2"/>
</dbReference>
<dbReference type="Proteomes" id="UP000010796">
    <property type="component" value="Chromosome"/>
</dbReference>
<dbReference type="Pfam" id="PF13439">
    <property type="entry name" value="Glyco_transf_4"/>
    <property type="match status" value="1"/>
</dbReference>
<keyword evidence="4" id="KW-1185">Reference proteome</keyword>
<dbReference type="EMBL" id="CP003346">
    <property type="protein sequence ID" value="AGA78847.1"/>
    <property type="molecule type" value="Genomic_DNA"/>
</dbReference>
<dbReference type="InterPro" id="IPR028098">
    <property type="entry name" value="Glyco_trans_4-like_N"/>
</dbReference>
<dbReference type="PANTHER" id="PTHR45947:SF3">
    <property type="entry name" value="SULFOQUINOVOSYL TRANSFERASE SQD2"/>
    <property type="match status" value="1"/>
</dbReference>
<dbReference type="InterPro" id="IPR050194">
    <property type="entry name" value="Glycosyltransferase_grp1"/>
</dbReference>
<keyword evidence="3" id="KW-0808">Transferase</keyword>
<dbReference type="AlphaFoldDB" id="L0FZW2"/>
<dbReference type="OrthoDB" id="7560678at2"/>
<evidence type="ECO:0000259" key="1">
    <source>
        <dbReference type="Pfam" id="PF00534"/>
    </source>
</evidence>
<accession>L0FZW2</accession>
<dbReference type="STRING" id="926556.Echvi_2605"/>
<dbReference type="Pfam" id="PF00534">
    <property type="entry name" value="Glycos_transf_1"/>
    <property type="match status" value="1"/>
</dbReference>
<protein>
    <submittedName>
        <fullName evidence="3">Glycosyltransferase</fullName>
    </submittedName>
</protein>
<reference evidence="4" key="1">
    <citation type="submission" date="2012-02" db="EMBL/GenBank/DDBJ databases">
        <title>The complete genome of Echinicola vietnamensis DSM 17526.</title>
        <authorList>
            <person name="Lucas S."/>
            <person name="Copeland A."/>
            <person name="Lapidus A."/>
            <person name="Glavina del Rio T."/>
            <person name="Dalin E."/>
            <person name="Tice H."/>
            <person name="Bruce D."/>
            <person name="Goodwin L."/>
            <person name="Pitluck S."/>
            <person name="Peters L."/>
            <person name="Ovchinnikova G."/>
            <person name="Teshima H."/>
            <person name="Kyrpides N."/>
            <person name="Mavromatis K."/>
            <person name="Ivanova N."/>
            <person name="Brettin T."/>
            <person name="Detter J.C."/>
            <person name="Han C."/>
            <person name="Larimer F."/>
            <person name="Land M."/>
            <person name="Hauser L."/>
            <person name="Markowitz V."/>
            <person name="Cheng J.-F."/>
            <person name="Hugenholtz P."/>
            <person name="Woyke T."/>
            <person name="Wu D."/>
            <person name="Brambilla E."/>
            <person name="Klenk H.-P."/>
            <person name="Eisen J.A."/>
        </authorList>
    </citation>
    <scope>NUCLEOTIDE SEQUENCE [LARGE SCALE GENOMIC DNA]</scope>
    <source>
        <strain evidence="4">DSM 17526 / LMG 23754 / KMM 6221</strain>
    </source>
</reference>
<sequence length="376" mass="41944">MSSSKTHILHLIKSLGRGGAEKLIPETVAMHDREKYAFFCLYFHLRPNSLTEELMDLGVPVKYLPPTRFGFPGLVKQVADFVKTHHIAIIHCHLPLAGVLGRCVSLLTGVKVVYTEHNVWERYHPLSRLLNKLTFGWQQVVISVSDEVKSSILSHYRPNKMRPLITTIPNAVNTAAFQRGATERRTIRDQLGMDEETIVVGQVAVFRIQKRLDRWMAVAKKIAEAHPRVHFLLVGDGPERETVNLSMGSGSFESRVHLVGAKQDVLPYLSAMDMYMMTSDFEGLPVAMLEAMSCGLPVLSTHVGGIGGVIHDGVEGFLCPKDDTERLLAGAEMLIAHPLKRDEMGTKARQLVVTQFGIGRMVKSLEEVYDKVQKLS</sequence>
<name>L0FZW2_ECHVK</name>
<gene>
    <name evidence="3" type="ordered locus">Echvi_2605</name>
</gene>
<dbReference type="eggNOG" id="COG0438">
    <property type="taxonomic scope" value="Bacteria"/>
</dbReference>
<dbReference type="PANTHER" id="PTHR45947">
    <property type="entry name" value="SULFOQUINOVOSYL TRANSFERASE SQD2"/>
    <property type="match status" value="1"/>
</dbReference>
<dbReference type="KEGG" id="evi:Echvi_2605"/>
<dbReference type="RefSeq" id="WP_015266400.1">
    <property type="nucleotide sequence ID" value="NC_019904.1"/>
</dbReference>
<evidence type="ECO:0000313" key="4">
    <source>
        <dbReference type="Proteomes" id="UP000010796"/>
    </source>
</evidence>
<dbReference type="HOGENOM" id="CLU_009583_0_3_10"/>
<feature type="domain" description="Glycosyltransferase subfamily 4-like N-terminal" evidence="2">
    <location>
        <begin position="19"/>
        <end position="175"/>
    </location>
</feature>
<evidence type="ECO:0000313" key="3">
    <source>
        <dbReference type="EMBL" id="AGA78847.1"/>
    </source>
</evidence>
<dbReference type="SUPFAM" id="SSF53756">
    <property type="entry name" value="UDP-Glycosyltransferase/glycogen phosphorylase"/>
    <property type="match status" value="1"/>
</dbReference>
<evidence type="ECO:0000259" key="2">
    <source>
        <dbReference type="Pfam" id="PF13439"/>
    </source>
</evidence>